<evidence type="ECO:0000313" key="4">
    <source>
        <dbReference type="Proteomes" id="UP000267187"/>
    </source>
</evidence>
<dbReference type="EMBL" id="REFJ01000001">
    <property type="protein sequence ID" value="RMA82449.1"/>
    <property type="molecule type" value="Genomic_DNA"/>
</dbReference>
<dbReference type="InterPro" id="IPR005182">
    <property type="entry name" value="YdbS-like_PH"/>
</dbReference>
<feature type="transmembrane region" description="Helical" evidence="1">
    <location>
        <begin position="34"/>
        <end position="54"/>
    </location>
</feature>
<dbReference type="PANTHER" id="PTHR34473">
    <property type="entry name" value="UPF0699 TRANSMEMBRANE PROTEIN YDBS"/>
    <property type="match status" value="1"/>
</dbReference>
<dbReference type="AlphaFoldDB" id="A0A3M0AFT0"/>
<protein>
    <recommendedName>
        <fullName evidence="2">YdbS-like PH domain-containing protein</fullName>
    </recommendedName>
</protein>
<keyword evidence="4" id="KW-1185">Reference proteome</keyword>
<dbReference type="Proteomes" id="UP000267187">
    <property type="component" value="Unassembled WGS sequence"/>
</dbReference>
<evidence type="ECO:0000259" key="2">
    <source>
        <dbReference type="Pfam" id="PF03703"/>
    </source>
</evidence>
<keyword evidence="1" id="KW-0472">Membrane</keyword>
<reference evidence="3 4" key="1">
    <citation type="submission" date="2018-10" db="EMBL/GenBank/DDBJ databases">
        <title>Genomic Encyclopedia of Type Strains, Phase IV (KMG-IV): sequencing the most valuable type-strain genomes for metagenomic binning, comparative biology and taxonomic classification.</title>
        <authorList>
            <person name="Goeker M."/>
        </authorList>
    </citation>
    <scope>NUCLEOTIDE SEQUENCE [LARGE SCALE GENOMIC DNA]</scope>
    <source>
        <strain evidence="3 4">DSM 25080</strain>
    </source>
</reference>
<gene>
    <name evidence="3" type="ORF">DFR27_0398</name>
</gene>
<feature type="domain" description="YdbS-like PH" evidence="2">
    <location>
        <begin position="92"/>
        <end position="162"/>
    </location>
</feature>
<accession>A0A3M0AFT0</accession>
<comment type="caution">
    <text evidence="3">The sequence shown here is derived from an EMBL/GenBank/DDBJ whole genome shotgun (WGS) entry which is preliminary data.</text>
</comment>
<proteinExistence type="predicted"/>
<dbReference type="RefSeq" id="WP_121875781.1">
    <property type="nucleotide sequence ID" value="NZ_REFJ01000001.1"/>
</dbReference>
<evidence type="ECO:0000256" key="1">
    <source>
        <dbReference type="SAM" id="Phobius"/>
    </source>
</evidence>
<dbReference type="PANTHER" id="PTHR34473:SF2">
    <property type="entry name" value="UPF0699 TRANSMEMBRANE PROTEIN YDBT"/>
    <property type="match status" value="1"/>
</dbReference>
<keyword evidence="1" id="KW-0812">Transmembrane</keyword>
<organism evidence="3 4">
    <name type="scientific">Umboniibacter marinipuniceus</name>
    <dbReference type="NCBI Taxonomy" id="569599"/>
    <lineage>
        <taxon>Bacteria</taxon>
        <taxon>Pseudomonadati</taxon>
        <taxon>Pseudomonadota</taxon>
        <taxon>Gammaproteobacteria</taxon>
        <taxon>Cellvibrionales</taxon>
        <taxon>Cellvibrionaceae</taxon>
        <taxon>Umboniibacter</taxon>
    </lineage>
</organism>
<sequence>MEFHNGVLSPESLPQISQLSFTPVERSYIKIRRLITAVVVIVCLVLTAVAWLVIPDLLPAAGIPAKIITGALTFISTLIAVYCWLADPKKCFALREHDLSYQSGLIVRKTVTQPITRVQHVEVKQGPIERRYDLACLLAYSAGGHMHTFVILGLRFEVAKQMRAFILEHKEAVRDEQ</sequence>
<dbReference type="Pfam" id="PF03703">
    <property type="entry name" value="bPH_2"/>
    <property type="match status" value="1"/>
</dbReference>
<keyword evidence="1" id="KW-1133">Transmembrane helix</keyword>
<name>A0A3M0AFT0_9GAMM</name>
<evidence type="ECO:0000313" key="3">
    <source>
        <dbReference type="EMBL" id="RMA82449.1"/>
    </source>
</evidence>
<feature type="transmembrane region" description="Helical" evidence="1">
    <location>
        <begin position="66"/>
        <end position="85"/>
    </location>
</feature>
<dbReference type="OrthoDB" id="1750577at2"/>